<gene>
    <name evidence="3" type="primary">LOC119635869</name>
</gene>
<dbReference type="AlphaFoldDB" id="A0A9C5Z2J2"/>
<feature type="chain" id="PRO_5038780245" evidence="1">
    <location>
        <begin position="21"/>
        <end position="133"/>
    </location>
</feature>
<reference evidence="3" key="1">
    <citation type="submission" date="2025-08" db="UniProtKB">
        <authorList>
            <consortium name="RefSeq"/>
        </authorList>
    </citation>
    <scope>IDENTIFICATION</scope>
    <source>
        <tissue evidence="3">Whole body pupa</tissue>
    </source>
</reference>
<protein>
    <submittedName>
        <fullName evidence="3">Uncharacterized protein LOC119635869</fullName>
    </submittedName>
</protein>
<dbReference type="KEGG" id="gfs:119635869"/>
<evidence type="ECO:0000313" key="2">
    <source>
        <dbReference type="Proteomes" id="UP000092443"/>
    </source>
</evidence>
<keyword evidence="1" id="KW-0732">Signal</keyword>
<accession>A0A9C5Z2J2</accession>
<proteinExistence type="predicted"/>
<dbReference type="GeneID" id="119635869"/>
<dbReference type="RefSeq" id="XP_037886812.1">
    <property type="nucleotide sequence ID" value="XM_038030884.1"/>
</dbReference>
<dbReference type="Proteomes" id="UP000092443">
    <property type="component" value="Unplaced"/>
</dbReference>
<organism evidence="2 3">
    <name type="scientific">Glossina fuscipes</name>
    <dbReference type="NCBI Taxonomy" id="7396"/>
    <lineage>
        <taxon>Eukaryota</taxon>
        <taxon>Metazoa</taxon>
        <taxon>Ecdysozoa</taxon>
        <taxon>Arthropoda</taxon>
        <taxon>Hexapoda</taxon>
        <taxon>Insecta</taxon>
        <taxon>Pterygota</taxon>
        <taxon>Neoptera</taxon>
        <taxon>Endopterygota</taxon>
        <taxon>Diptera</taxon>
        <taxon>Brachycera</taxon>
        <taxon>Muscomorpha</taxon>
        <taxon>Hippoboscoidea</taxon>
        <taxon>Glossinidae</taxon>
        <taxon>Glossina</taxon>
    </lineage>
</organism>
<feature type="signal peptide" evidence="1">
    <location>
        <begin position="1"/>
        <end position="20"/>
    </location>
</feature>
<name>A0A9C5Z2J2_9MUSC</name>
<evidence type="ECO:0000313" key="3">
    <source>
        <dbReference type="RefSeq" id="XP_037886812.1"/>
    </source>
</evidence>
<keyword evidence="2" id="KW-1185">Reference proteome</keyword>
<evidence type="ECO:0000256" key="1">
    <source>
        <dbReference type="SAM" id="SignalP"/>
    </source>
</evidence>
<sequence>MTVSGLVLLYYSLCTHQTLLQVCGYGTSSRPNGRFWFQCFKSGNDMERPGGPSRYEDNKWRNLIGERAARTLKKLSNNSAVEETPVSRRLNAMGIIQKGGKMATVRVDEVNVISNRVSIAAIHIDTEEKYSWP</sequence>